<dbReference type="Proteomes" id="UP000178771">
    <property type="component" value="Unassembled WGS sequence"/>
</dbReference>
<dbReference type="EMBL" id="MEVH01000002">
    <property type="protein sequence ID" value="OGC52345.1"/>
    <property type="molecule type" value="Genomic_DNA"/>
</dbReference>
<dbReference type="AlphaFoldDB" id="A0A1F4V564"/>
<accession>A0A1F4V564</accession>
<organism evidence="1 2">
    <name type="scientific">candidate division WWE3 bacterium RIFCSPLOWO2_01_FULL_39_13</name>
    <dbReference type="NCBI Taxonomy" id="1802624"/>
    <lineage>
        <taxon>Bacteria</taxon>
        <taxon>Katanobacteria</taxon>
    </lineage>
</organism>
<evidence type="ECO:0008006" key="3">
    <source>
        <dbReference type="Google" id="ProtNLM"/>
    </source>
</evidence>
<dbReference type="InterPro" id="IPR014942">
    <property type="entry name" value="AbiEii"/>
</dbReference>
<name>A0A1F4V564_UNCKA</name>
<proteinExistence type="predicted"/>
<protein>
    <recommendedName>
        <fullName evidence="3">Nucleotidyl transferase AbiEii/AbiGii toxin family protein</fullName>
    </recommendedName>
</protein>
<dbReference type="STRING" id="1802624.A2982_03695"/>
<evidence type="ECO:0000313" key="2">
    <source>
        <dbReference type="Proteomes" id="UP000178771"/>
    </source>
</evidence>
<gene>
    <name evidence="1" type="ORF">A2982_03695</name>
</gene>
<evidence type="ECO:0000313" key="1">
    <source>
        <dbReference type="EMBL" id="OGC52345.1"/>
    </source>
</evidence>
<dbReference type="Gene3D" id="3.10.450.620">
    <property type="entry name" value="JHP933, nucleotidyltransferase-like core domain"/>
    <property type="match status" value="1"/>
</dbReference>
<reference evidence="1 2" key="1">
    <citation type="journal article" date="2016" name="Nat. Commun.">
        <title>Thousands of microbial genomes shed light on interconnected biogeochemical processes in an aquifer system.</title>
        <authorList>
            <person name="Anantharaman K."/>
            <person name="Brown C.T."/>
            <person name="Hug L.A."/>
            <person name="Sharon I."/>
            <person name="Castelle C.J."/>
            <person name="Probst A.J."/>
            <person name="Thomas B.C."/>
            <person name="Singh A."/>
            <person name="Wilkins M.J."/>
            <person name="Karaoz U."/>
            <person name="Brodie E.L."/>
            <person name="Williams K.H."/>
            <person name="Hubbard S.S."/>
            <person name="Banfield J.F."/>
        </authorList>
    </citation>
    <scope>NUCLEOTIDE SEQUENCE [LARGE SCALE GENOMIC DNA]</scope>
</reference>
<dbReference type="Pfam" id="PF08843">
    <property type="entry name" value="AbiEii"/>
    <property type="match status" value="1"/>
</dbReference>
<sequence length="220" mass="26578">MKKTKILSKDQIKFIELFAKEKRLSSKFYLTGGTALAEFYIPYRYSEDLDFFSEQEVDTSEISTFLKTIRKDLDYKSFDINTSYNRNIILLSLYKYDLKLEFTYFPFQRIDEKKVEYGLKIDSIKDIAVNKLFTIYQYPRSRDFMDLYMINQKYGYSNEDLLKLAKIKFDWHIDPLKLGIQFMKAPKLKDYPNLMEKIDEKTWQNYFIEKAKNLKKKILK</sequence>
<comment type="caution">
    <text evidence="1">The sequence shown here is derived from an EMBL/GenBank/DDBJ whole genome shotgun (WGS) entry which is preliminary data.</text>
</comment>